<dbReference type="FunFam" id="1.10.287.80:FF:000003">
    <property type="entry name" value="ATP synthase gamma chain, chloroplastic"/>
    <property type="match status" value="1"/>
</dbReference>
<dbReference type="InterPro" id="IPR035968">
    <property type="entry name" value="ATP_synth_F1_ATPase_gsu"/>
</dbReference>
<dbReference type="HAMAP" id="MF_00815">
    <property type="entry name" value="ATP_synth_gamma_bact"/>
    <property type="match status" value="1"/>
</dbReference>
<dbReference type="PANTHER" id="PTHR11693:SF22">
    <property type="entry name" value="ATP SYNTHASE SUBUNIT GAMMA, MITOCHONDRIAL"/>
    <property type="match status" value="1"/>
</dbReference>
<dbReference type="PRINTS" id="PR00126">
    <property type="entry name" value="ATPASEGAMMA"/>
</dbReference>
<evidence type="ECO:0000256" key="11">
    <source>
        <dbReference type="ARBA" id="ARBA00023310"/>
    </source>
</evidence>
<keyword evidence="9 13" id="KW-0472">Membrane</keyword>
<evidence type="ECO:0000256" key="2">
    <source>
        <dbReference type="ARBA" id="ARBA00004170"/>
    </source>
</evidence>
<comment type="similarity">
    <text evidence="3 13">Belongs to the ATPase gamma chain family.</text>
</comment>
<protein>
    <recommendedName>
        <fullName evidence="13">ATP synthase gamma chain</fullName>
    </recommendedName>
    <alternativeName>
        <fullName evidence="13">ATP synthase F1 sector gamma subunit</fullName>
    </alternativeName>
    <alternativeName>
        <fullName evidence="13">F-ATPase gamma subunit</fullName>
    </alternativeName>
</protein>
<dbReference type="CDD" id="cd12151">
    <property type="entry name" value="F1-ATPase_gamma"/>
    <property type="match status" value="1"/>
</dbReference>
<evidence type="ECO:0000313" key="14">
    <source>
        <dbReference type="EMBL" id="ACY18538.1"/>
    </source>
</evidence>
<keyword evidence="6 13" id="KW-0997">Cell inner membrane</keyword>
<accession>D0LL42</accession>
<evidence type="ECO:0000256" key="12">
    <source>
        <dbReference type="ARBA" id="ARBA00060385"/>
    </source>
</evidence>
<name>D0LL42_HALO1</name>
<gene>
    <name evidence="13" type="primary">atpG</name>
    <name evidence="14" type="ordered locus">Hoch_6063</name>
</gene>
<dbReference type="GO" id="GO:0042777">
    <property type="term" value="P:proton motive force-driven plasma membrane ATP synthesis"/>
    <property type="evidence" value="ECO:0007669"/>
    <property type="project" value="UniProtKB-UniRule"/>
</dbReference>
<keyword evidence="4 13" id="KW-0813">Transport</keyword>
<evidence type="ECO:0000256" key="1">
    <source>
        <dbReference type="ARBA" id="ARBA00003456"/>
    </source>
</evidence>
<proteinExistence type="inferred from homology"/>
<organism evidence="14 15">
    <name type="scientific">Haliangium ochraceum (strain DSM 14365 / JCM 11303 / SMP-2)</name>
    <dbReference type="NCBI Taxonomy" id="502025"/>
    <lineage>
        <taxon>Bacteria</taxon>
        <taxon>Pseudomonadati</taxon>
        <taxon>Myxococcota</taxon>
        <taxon>Polyangia</taxon>
        <taxon>Haliangiales</taxon>
        <taxon>Kofleriaceae</taxon>
        <taxon>Haliangium</taxon>
    </lineage>
</organism>
<keyword evidence="7 13" id="KW-0375">Hydrogen ion transport</keyword>
<dbReference type="Pfam" id="PF00231">
    <property type="entry name" value="ATP-synt"/>
    <property type="match status" value="1"/>
</dbReference>
<keyword evidence="15" id="KW-1185">Reference proteome</keyword>
<evidence type="ECO:0000256" key="8">
    <source>
        <dbReference type="ARBA" id="ARBA00023065"/>
    </source>
</evidence>
<dbReference type="Gene3D" id="3.40.1380.10">
    <property type="match status" value="1"/>
</dbReference>
<dbReference type="Gene3D" id="1.10.287.80">
    <property type="entry name" value="ATP synthase, gamma subunit, helix hairpin domain"/>
    <property type="match status" value="1"/>
</dbReference>
<dbReference type="FunFam" id="1.10.287.80:FF:000001">
    <property type="entry name" value="ATP synthase gamma chain"/>
    <property type="match status" value="1"/>
</dbReference>
<dbReference type="InterPro" id="IPR023632">
    <property type="entry name" value="ATP_synth_F1_gsu_CS"/>
</dbReference>
<keyword evidence="11 13" id="KW-0066">ATP synthesis</keyword>
<dbReference type="InterPro" id="IPR000131">
    <property type="entry name" value="ATP_synth_F1_gsu"/>
</dbReference>
<keyword evidence="5 13" id="KW-1003">Cell membrane</keyword>
<comment type="subunit">
    <text evidence="13">F-type ATPases have 2 components, CF(1) - the catalytic core - and CF(0) - the membrane proton channel. CF(1) has five subunits: alpha(3), beta(3), gamma(1), delta(1), epsilon(1). CF(0) has three main subunits: a, b and c.</text>
</comment>
<dbReference type="eggNOG" id="COG0224">
    <property type="taxonomic scope" value="Bacteria"/>
</dbReference>
<dbReference type="GO" id="GO:0046933">
    <property type="term" value="F:proton-transporting ATP synthase activity, rotational mechanism"/>
    <property type="evidence" value="ECO:0007669"/>
    <property type="project" value="UniProtKB-UniRule"/>
</dbReference>
<dbReference type="NCBIfam" id="TIGR01146">
    <property type="entry name" value="ATPsyn_F1gamma"/>
    <property type="match status" value="1"/>
</dbReference>
<dbReference type="Proteomes" id="UP000001880">
    <property type="component" value="Chromosome"/>
</dbReference>
<dbReference type="SUPFAM" id="SSF52943">
    <property type="entry name" value="ATP synthase (F1-ATPase), gamma subunit"/>
    <property type="match status" value="1"/>
</dbReference>
<evidence type="ECO:0000256" key="5">
    <source>
        <dbReference type="ARBA" id="ARBA00022475"/>
    </source>
</evidence>
<dbReference type="GO" id="GO:0045259">
    <property type="term" value="C:proton-transporting ATP synthase complex"/>
    <property type="evidence" value="ECO:0007669"/>
    <property type="project" value="UniProtKB-KW"/>
</dbReference>
<dbReference type="EMBL" id="CP001804">
    <property type="protein sequence ID" value="ACY18538.1"/>
    <property type="molecule type" value="Genomic_DNA"/>
</dbReference>
<evidence type="ECO:0000256" key="7">
    <source>
        <dbReference type="ARBA" id="ARBA00022781"/>
    </source>
</evidence>
<keyword evidence="8 13" id="KW-0406">Ion transport</keyword>
<evidence type="ECO:0000256" key="6">
    <source>
        <dbReference type="ARBA" id="ARBA00022519"/>
    </source>
</evidence>
<dbReference type="STRING" id="502025.Hoch_6063"/>
<keyword evidence="10 13" id="KW-0139">CF(1)</keyword>
<dbReference type="AlphaFoldDB" id="D0LL42"/>
<dbReference type="HOGENOM" id="CLU_050669_0_1_7"/>
<evidence type="ECO:0000256" key="13">
    <source>
        <dbReference type="HAMAP-Rule" id="MF_00815"/>
    </source>
</evidence>
<sequence>MPSLKDIRKRIRTVRNTQKITRAMKLVAAAKLRRAQDAIIAARPYGSSLERVVLELSRKAGPDTHPLFAEPAEGKRSGKAEVVLLTSDRGLAGSFNAQITRRVESYRREELSSYEDVGLRVVGRKGNDYFKRRHPNILSYRAAPTAKTALEMAQELANQTIDDFTEGRVDRVFLVFNEFKSAISQGVVVKQLLPIPSAPEPADDDADSDALALTSDVVGDDFLYEPSREDILTHIVPLYLQNVIYNAALESIASEFGARMTAMENATRNAGEMISKLTLQYNRARQAAITKELLEIISGAESLKG</sequence>
<comment type="function">
    <text evidence="1 13">Produces ATP from ADP in the presence of a proton gradient across the membrane. The gamma chain is believed to be important in regulating ATPase activity and the flow of protons through the CF(0) complex.</text>
</comment>
<dbReference type="PANTHER" id="PTHR11693">
    <property type="entry name" value="ATP SYNTHASE GAMMA CHAIN"/>
    <property type="match status" value="1"/>
</dbReference>
<dbReference type="GO" id="GO:0005886">
    <property type="term" value="C:plasma membrane"/>
    <property type="evidence" value="ECO:0007669"/>
    <property type="project" value="UniProtKB-SubCell"/>
</dbReference>
<dbReference type="RefSeq" id="WP_012831130.1">
    <property type="nucleotide sequence ID" value="NC_013440.1"/>
</dbReference>
<dbReference type="GO" id="GO:0009579">
    <property type="term" value="C:thylakoid"/>
    <property type="evidence" value="ECO:0007669"/>
    <property type="project" value="UniProtKB-SubCell"/>
</dbReference>
<evidence type="ECO:0000256" key="3">
    <source>
        <dbReference type="ARBA" id="ARBA00007681"/>
    </source>
</evidence>
<dbReference type="GO" id="GO:0005524">
    <property type="term" value="F:ATP binding"/>
    <property type="evidence" value="ECO:0007669"/>
    <property type="project" value="UniProtKB-UniRule"/>
</dbReference>
<dbReference type="PROSITE" id="PS00153">
    <property type="entry name" value="ATPASE_GAMMA"/>
    <property type="match status" value="1"/>
</dbReference>
<evidence type="ECO:0000256" key="9">
    <source>
        <dbReference type="ARBA" id="ARBA00023136"/>
    </source>
</evidence>
<evidence type="ECO:0000256" key="10">
    <source>
        <dbReference type="ARBA" id="ARBA00023196"/>
    </source>
</evidence>
<dbReference type="OrthoDB" id="9812769at2"/>
<comment type="subcellular location">
    <subcellularLocation>
        <location evidence="13">Cell inner membrane</location>
        <topology evidence="13">Peripheral membrane protein</topology>
    </subcellularLocation>
    <subcellularLocation>
        <location evidence="2">Membrane</location>
        <topology evidence="2">Peripheral membrane protein</topology>
    </subcellularLocation>
    <subcellularLocation>
        <location evidence="12">Thylakoid</location>
    </subcellularLocation>
</comment>
<reference evidence="14 15" key="1">
    <citation type="journal article" date="2010" name="Stand. Genomic Sci.">
        <title>Complete genome sequence of Haliangium ochraceum type strain (SMP-2).</title>
        <authorList>
            <consortium name="US DOE Joint Genome Institute (JGI-PGF)"/>
            <person name="Ivanova N."/>
            <person name="Daum C."/>
            <person name="Lang E."/>
            <person name="Abt B."/>
            <person name="Kopitz M."/>
            <person name="Saunders E."/>
            <person name="Lapidus A."/>
            <person name="Lucas S."/>
            <person name="Glavina Del Rio T."/>
            <person name="Nolan M."/>
            <person name="Tice H."/>
            <person name="Copeland A."/>
            <person name="Cheng J.F."/>
            <person name="Chen F."/>
            <person name="Bruce D."/>
            <person name="Goodwin L."/>
            <person name="Pitluck S."/>
            <person name="Mavromatis K."/>
            <person name="Pati A."/>
            <person name="Mikhailova N."/>
            <person name="Chen A."/>
            <person name="Palaniappan K."/>
            <person name="Land M."/>
            <person name="Hauser L."/>
            <person name="Chang Y.J."/>
            <person name="Jeffries C.D."/>
            <person name="Detter J.C."/>
            <person name="Brettin T."/>
            <person name="Rohde M."/>
            <person name="Goker M."/>
            <person name="Bristow J."/>
            <person name="Markowitz V."/>
            <person name="Eisen J.A."/>
            <person name="Hugenholtz P."/>
            <person name="Kyrpides N.C."/>
            <person name="Klenk H.P."/>
        </authorList>
    </citation>
    <scope>NUCLEOTIDE SEQUENCE [LARGE SCALE GENOMIC DNA]</scope>
    <source>
        <strain evidence="15">DSM 14365 / CIP 107738 / JCM 11303 / AJ 13395 / SMP-2</strain>
    </source>
</reference>
<evidence type="ECO:0000256" key="4">
    <source>
        <dbReference type="ARBA" id="ARBA00022448"/>
    </source>
</evidence>
<evidence type="ECO:0000313" key="15">
    <source>
        <dbReference type="Proteomes" id="UP000001880"/>
    </source>
</evidence>
<dbReference type="KEGG" id="hoh:Hoch_6063"/>